<sequence>MNRVEGFTLIETLVTIMVVTIGIMGVLALMSGVFNINQRADTQGQAVQLAQLEFDTLKRTALSKVPATGTVDRTVNYSGRDFTVRQRYCVTAAYCTGEQRSVQMDILLNNTVMFTGETVLTELRAK</sequence>
<dbReference type="Proteomes" id="UP000645517">
    <property type="component" value="Unassembled WGS sequence"/>
</dbReference>
<keyword evidence="5" id="KW-1185">Reference proteome</keyword>
<keyword evidence="2" id="KW-0998">Cell outer membrane</keyword>
<feature type="transmembrane region" description="Helical" evidence="3">
    <location>
        <begin position="6"/>
        <end position="29"/>
    </location>
</feature>
<name>A0ABQ2JEK8_9DEIO</name>
<dbReference type="InterPro" id="IPR012902">
    <property type="entry name" value="N_methyl_site"/>
</dbReference>
<keyword evidence="3" id="KW-1133">Transmembrane helix</keyword>
<comment type="caution">
    <text evidence="4">The sequence shown here is derived from an EMBL/GenBank/DDBJ whole genome shotgun (WGS) entry which is preliminary data.</text>
</comment>
<evidence type="ECO:0000256" key="3">
    <source>
        <dbReference type="SAM" id="Phobius"/>
    </source>
</evidence>
<gene>
    <name evidence="4" type="ORF">GCM10010842_34930</name>
</gene>
<evidence type="ECO:0000313" key="5">
    <source>
        <dbReference type="Proteomes" id="UP000645517"/>
    </source>
</evidence>
<protein>
    <recommendedName>
        <fullName evidence="6">Pilin, type IV</fullName>
    </recommendedName>
</protein>
<dbReference type="Pfam" id="PF07963">
    <property type="entry name" value="N_methyl"/>
    <property type="match status" value="1"/>
</dbReference>
<comment type="subcellular location">
    <subcellularLocation>
        <location evidence="1">Cell outer membrane</location>
    </subcellularLocation>
</comment>
<dbReference type="PROSITE" id="PS00409">
    <property type="entry name" value="PROKAR_NTER_METHYL"/>
    <property type="match status" value="1"/>
</dbReference>
<accession>A0ABQ2JEK8</accession>
<evidence type="ECO:0000256" key="2">
    <source>
        <dbReference type="ARBA" id="ARBA00023237"/>
    </source>
</evidence>
<reference evidence="5" key="1">
    <citation type="journal article" date="2019" name="Int. J. Syst. Evol. Microbiol.">
        <title>The Global Catalogue of Microorganisms (GCM) 10K type strain sequencing project: providing services to taxonomists for standard genome sequencing and annotation.</title>
        <authorList>
            <consortium name="The Broad Institute Genomics Platform"/>
            <consortium name="The Broad Institute Genome Sequencing Center for Infectious Disease"/>
            <person name="Wu L."/>
            <person name="Ma J."/>
        </authorList>
    </citation>
    <scope>NUCLEOTIDE SEQUENCE [LARGE SCALE GENOMIC DNA]</scope>
    <source>
        <strain evidence="5">JCM 16918</strain>
    </source>
</reference>
<keyword evidence="3" id="KW-0812">Transmembrane</keyword>
<proteinExistence type="predicted"/>
<keyword evidence="3" id="KW-0472">Membrane</keyword>
<evidence type="ECO:0000256" key="1">
    <source>
        <dbReference type="ARBA" id="ARBA00004442"/>
    </source>
</evidence>
<dbReference type="RefSeq" id="WP_189058987.1">
    <property type="nucleotide sequence ID" value="NZ_BMOR01000026.1"/>
</dbReference>
<evidence type="ECO:0000313" key="4">
    <source>
        <dbReference type="EMBL" id="GGN45431.1"/>
    </source>
</evidence>
<evidence type="ECO:0008006" key="6">
    <source>
        <dbReference type="Google" id="ProtNLM"/>
    </source>
</evidence>
<organism evidence="4 5">
    <name type="scientific">Deinococcus daejeonensis</name>
    <dbReference type="NCBI Taxonomy" id="1007098"/>
    <lineage>
        <taxon>Bacteria</taxon>
        <taxon>Thermotogati</taxon>
        <taxon>Deinococcota</taxon>
        <taxon>Deinococci</taxon>
        <taxon>Deinococcales</taxon>
        <taxon>Deinococcaceae</taxon>
        <taxon>Deinococcus</taxon>
    </lineage>
</organism>
<dbReference type="EMBL" id="BMOR01000026">
    <property type="protein sequence ID" value="GGN45431.1"/>
    <property type="molecule type" value="Genomic_DNA"/>
</dbReference>